<comment type="caution">
    <text evidence="1">The sequence shown here is derived from an EMBL/GenBank/DDBJ whole genome shotgun (WGS) entry which is preliminary data.</text>
</comment>
<evidence type="ECO:0000313" key="1">
    <source>
        <dbReference type="EMBL" id="KAK7101331.1"/>
    </source>
</evidence>
<dbReference type="Proteomes" id="UP001374579">
    <property type="component" value="Unassembled WGS sequence"/>
</dbReference>
<protein>
    <submittedName>
        <fullName evidence="1">Uncharacterized protein</fullName>
    </submittedName>
</protein>
<accession>A0AAN9BA18</accession>
<reference evidence="1 2" key="1">
    <citation type="submission" date="2024-02" db="EMBL/GenBank/DDBJ databases">
        <title>Chromosome-scale genome assembly of the rough periwinkle Littorina saxatilis.</title>
        <authorList>
            <person name="De Jode A."/>
            <person name="Faria R."/>
            <person name="Formenti G."/>
            <person name="Sims Y."/>
            <person name="Smith T.P."/>
            <person name="Tracey A."/>
            <person name="Wood J.M.D."/>
            <person name="Zagrodzka Z.B."/>
            <person name="Johannesson K."/>
            <person name="Butlin R.K."/>
            <person name="Leder E.H."/>
        </authorList>
    </citation>
    <scope>NUCLEOTIDE SEQUENCE [LARGE SCALE GENOMIC DNA]</scope>
    <source>
        <strain evidence="1">Snail1</strain>
        <tissue evidence="1">Muscle</tissue>
    </source>
</reference>
<organism evidence="1 2">
    <name type="scientific">Littorina saxatilis</name>
    <dbReference type="NCBI Taxonomy" id="31220"/>
    <lineage>
        <taxon>Eukaryota</taxon>
        <taxon>Metazoa</taxon>
        <taxon>Spiralia</taxon>
        <taxon>Lophotrochozoa</taxon>
        <taxon>Mollusca</taxon>
        <taxon>Gastropoda</taxon>
        <taxon>Caenogastropoda</taxon>
        <taxon>Littorinimorpha</taxon>
        <taxon>Littorinoidea</taxon>
        <taxon>Littorinidae</taxon>
        <taxon>Littorina</taxon>
    </lineage>
</organism>
<dbReference type="EMBL" id="JBAMIC010000011">
    <property type="protein sequence ID" value="KAK7101331.1"/>
    <property type="molecule type" value="Genomic_DNA"/>
</dbReference>
<dbReference type="AlphaFoldDB" id="A0AAN9BA18"/>
<name>A0AAN9BA18_9CAEN</name>
<evidence type="ECO:0000313" key="2">
    <source>
        <dbReference type="Proteomes" id="UP001374579"/>
    </source>
</evidence>
<sequence>MLPSLTNHHPGCPAALSIIQVARLHCPLSRLPGCTVHYPGCPAALSIIQVARLHCPLSRLHSCTVHHYPDCLATVHNYPDCLASVHYYFISFSFMNYPGCLAFVHHYPGCLAPLLVTMHDAWPVCVRDESCSALVWFCCVSCNYPELVTPHQAVTVMSCHVTHMCHNKVIQLTR</sequence>
<proteinExistence type="predicted"/>
<keyword evidence="2" id="KW-1185">Reference proteome</keyword>
<gene>
    <name evidence="1" type="ORF">V1264_024123</name>
</gene>